<sequence length="131" mass="15168">MGREKIKIVIKIYKNKFDKNRKYIVLKNDKYNISLIKSIPSRRAGKYVESLKKSWMRVRIERVEPGRVKIREEISGSGWLYFPSHRLAIGVVFLGSWGVLAASSIPSREPYFLPIGGKPPRLLGVRTIDFY</sequence>
<proteinExistence type="predicted"/>
<reference evidence="1" key="1">
    <citation type="submission" date="2008-03" db="EMBL/GenBank/DDBJ databases">
        <title>Complete sequence of Thermoproteus neutrophilus V24Sta.</title>
        <authorList>
            <consortium name="US DOE Joint Genome Institute"/>
            <person name="Copeland A."/>
            <person name="Lucas S."/>
            <person name="Lapidus A."/>
            <person name="Glavina del Rio T."/>
            <person name="Dalin E."/>
            <person name="Tice H."/>
            <person name="Bruce D."/>
            <person name="Goodwin L."/>
            <person name="Pitluck S."/>
            <person name="Sims D."/>
            <person name="Brettin T."/>
            <person name="Detter J.C."/>
            <person name="Han C."/>
            <person name="Kuske C.R."/>
            <person name="Schmutz J."/>
            <person name="Larimer F."/>
            <person name="Land M."/>
            <person name="Hauser L."/>
            <person name="Kyrpides N."/>
            <person name="Mikhailova N."/>
            <person name="Biddle J.F."/>
            <person name="Zhang Z."/>
            <person name="Fitz-Gibbon S.T."/>
            <person name="Lowe T.M."/>
            <person name="Saltikov C."/>
            <person name="House C.H."/>
            <person name="Richardson P."/>
        </authorList>
    </citation>
    <scope>NUCLEOTIDE SEQUENCE [LARGE SCALE GENOMIC DNA]</scope>
    <source>
        <strain evidence="1">V24Sta</strain>
    </source>
</reference>
<dbReference type="EMBL" id="CP001014">
    <property type="protein sequence ID" value="ACB39651.1"/>
    <property type="molecule type" value="Genomic_DNA"/>
</dbReference>
<dbReference type="KEGG" id="tne:Tneu_0712"/>
<accession>B1YCY8</accession>
<name>B1YCY8_PYRNV</name>
<dbReference type="HOGENOM" id="CLU_1881158_0_0_2"/>
<keyword evidence="2" id="KW-1185">Reference proteome</keyword>
<dbReference type="Proteomes" id="UP000001694">
    <property type="component" value="Chromosome"/>
</dbReference>
<protein>
    <submittedName>
        <fullName evidence="1">Uncharacterized protein</fullName>
    </submittedName>
</protein>
<organism evidence="1 2">
    <name type="scientific">Pyrobaculum neutrophilum (strain DSM 2338 / JCM 9278 / NBRC 100436 / V24Sta)</name>
    <name type="common">Thermoproteus neutrophilus</name>
    <dbReference type="NCBI Taxonomy" id="444157"/>
    <lineage>
        <taxon>Archaea</taxon>
        <taxon>Thermoproteota</taxon>
        <taxon>Thermoprotei</taxon>
        <taxon>Thermoproteales</taxon>
        <taxon>Thermoproteaceae</taxon>
        <taxon>Pyrobaculum</taxon>
    </lineage>
</organism>
<evidence type="ECO:0000313" key="1">
    <source>
        <dbReference type="EMBL" id="ACB39651.1"/>
    </source>
</evidence>
<dbReference type="eggNOG" id="arCOG05531">
    <property type="taxonomic scope" value="Archaea"/>
</dbReference>
<gene>
    <name evidence="1" type="ordered locus">Tneu_0712</name>
</gene>
<evidence type="ECO:0000313" key="2">
    <source>
        <dbReference type="Proteomes" id="UP000001694"/>
    </source>
</evidence>
<dbReference type="AlphaFoldDB" id="B1YCY8"/>